<reference evidence="3" key="1">
    <citation type="submission" date="2006-03" db="EMBL/GenBank/DDBJ databases">
        <title>Comparative Sequence and Genetic Analyses of Asparagus BACs Reveal No Microsynteny with Onion or Rice.</title>
        <authorList>
            <person name="Jernej J."/>
            <person name="Telgmann A."/>
            <person name="Jung C."/>
            <person name="Cheung F."/>
            <person name="Havey M.J."/>
            <person name="Town C.D."/>
        </authorList>
    </citation>
    <scope>NUCLEOTIDE SEQUENCE</scope>
</reference>
<organism evidence="3">
    <name type="scientific">Asparagus officinalis</name>
    <name type="common">Garden asparagus</name>
    <dbReference type="NCBI Taxonomy" id="4686"/>
    <lineage>
        <taxon>Eukaryota</taxon>
        <taxon>Viridiplantae</taxon>
        <taxon>Streptophyta</taxon>
        <taxon>Embryophyta</taxon>
        <taxon>Tracheophyta</taxon>
        <taxon>Spermatophyta</taxon>
        <taxon>Magnoliopsida</taxon>
        <taxon>Liliopsida</taxon>
        <taxon>Asparagales</taxon>
        <taxon>Asparagaceae</taxon>
        <taxon>Asparagoideae</taxon>
        <taxon>Asparagus</taxon>
    </lineage>
</organism>
<dbReference type="InterPro" id="IPR001878">
    <property type="entry name" value="Znf_CCHC"/>
</dbReference>
<dbReference type="EMBL" id="AC183435">
    <property type="protein sequence ID" value="ABD63146.1"/>
    <property type="molecule type" value="Genomic_DNA"/>
</dbReference>
<name>Q2AA56_ASPOF</name>
<keyword evidence="1" id="KW-0863">Zinc-finger</keyword>
<evidence type="ECO:0000313" key="3">
    <source>
        <dbReference type="EMBL" id="ABD63146.1"/>
    </source>
</evidence>
<dbReference type="PROSITE" id="PS50158">
    <property type="entry name" value="ZF_CCHC"/>
    <property type="match status" value="1"/>
</dbReference>
<feature type="domain" description="CCHC-type" evidence="2">
    <location>
        <begin position="86"/>
        <end position="100"/>
    </location>
</feature>
<sequence length="115" mass="13137">MCHGDFMRKNADEAWEFLESLSEKIMQWEHCDDRVSSVPHFKSSGLYLESNIASEAKMATILRRLKALEIKKRAPAQINHVFAPGCYNCQSPTHISEECPLLGNNHVLEQMNDAF</sequence>
<keyword evidence="1" id="KW-0479">Metal-binding</keyword>
<dbReference type="GO" id="GO:0008270">
    <property type="term" value="F:zinc ion binding"/>
    <property type="evidence" value="ECO:0007669"/>
    <property type="project" value="UniProtKB-KW"/>
</dbReference>
<protein>
    <submittedName>
        <fullName evidence="3">Zinc knuckle family protein</fullName>
    </submittedName>
</protein>
<evidence type="ECO:0000256" key="1">
    <source>
        <dbReference type="PROSITE-ProRule" id="PRU00047"/>
    </source>
</evidence>
<gene>
    <name evidence="3" type="ORF">19.t00018</name>
</gene>
<evidence type="ECO:0000259" key="2">
    <source>
        <dbReference type="PROSITE" id="PS50158"/>
    </source>
</evidence>
<dbReference type="Pfam" id="PF00098">
    <property type="entry name" value="zf-CCHC"/>
    <property type="match status" value="1"/>
</dbReference>
<keyword evidence="1" id="KW-0862">Zinc</keyword>
<dbReference type="GO" id="GO:0003676">
    <property type="term" value="F:nucleic acid binding"/>
    <property type="evidence" value="ECO:0007669"/>
    <property type="project" value="InterPro"/>
</dbReference>
<proteinExistence type="predicted"/>
<dbReference type="AlphaFoldDB" id="Q2AA56"/>
<accession>Q2AA56</accession>